<protein>
    <submittedName>
        <fullName evidence="2">Carbonic anhydrase, gamma class</fullName>
        <ecNumber evidence="2">4.2.1.1</ecNumber>
    </submittedName>
</protein>
<evidence type="ECO:0000256" key="1">
    <source>
        <dbReference type="SAM" id="MobiDB-lite"/>
    </source>
</evidence>
<sequence>AALRVRGQAPDRPPGGVRGPHCHPRRRRGRRGRGVGLVRGCAAGRLLAGGRPRRRQRAGRLRAARPARHAVRDRPRGDRGPPVRRARRHGRRGGPRRQRVHRPRRRHHRCEVDGRRPLARRCGGRHPGRGARRRLTRRREAGPGGDPGGVVGADEPAGVPGAGAAPPPRRGAGRV</sequence>
<organism evidence="2">
    <name type="scientific">uncultured Acidimicrobiales bacterium</name>
    <dbReference type="NCBI Taxonomy" id="310071"/>
    <lineage>
        <taxon>Bacteria</taxon>
        <taxon>Bacillati</taxon>
        <taxon>Actinomycetota</taxon>
        <taxon>Acidimicrobiia</taxon>
        <taxon>Acidimicrobiales</taxon>
        <taxon>environmental samples</taxon>
    </lineage>
</organism>
<feature type="compositionally biased region" description="Gly residues" evidence="1">
    <location>
        <begin position="142"/>
        <end position="151"/>
    </location>
</feature>
<gene>
    <name evidence="2" type="ORF">AVDCRST_MAG20-1332</name>
</gene>
<keyword evidence="2" id="KW-0456">Lyase</keyword>
<proteinExistence type="predicted"/>
<dbReference type="AlphaFoldDB" id="A0A6J4HT26"/>
<dbReference type="EC" id="4.2.1.1" evidence="2"/>
<feature type="non-terminal residue" evidence="2">
    <location>
        <position position="175"/>
    </location>
</feature>
<evidence type="ECO:0000313" key="2">
    <source>
        <dbReference type="EMBL" id="CAA9233129.1"/>
    </source>
</evidence>
<feature type="compositionally biased region" description="Basic residues" evidence="1">
    <location>
        <begin position="82"/>
        <end position="109"/>
    </location>
</feature>
<feature type="compositionally biased region" description="Basic and acidic residues" evidence="1">
    <location>
        <begin position="70"/>
        <end position="81"/>
    </location>
</feature>
<reference evidence="2" key="1">
    <citation type="submission" date="2020-02" db="EMBL/GenBank/DDBJ databases">
        <authorList>
            <person name="Meier V. D."/>
        </authorList>
    </citation>
    <scope>NUCLEOTIDE SEQUENCE</scope>
    <source>
        <strain evidence="2">AVDCRST_MAG20</strain>
    </source>
</reference>
<feature type="non-terminal residue" evidence="2">
    <location>
        <position position="1"/>
    </location>
</feature>
<name>A0A6J4HT26_9ACTN</name>
<feature type="compositionally biased region" description="Low complexity" evidence="1">
    <location>
        <begin position="36"/>
        <end position="50"/>
    </location>
</feature>
<dbReference type="GO" id="GO:0004089">
    <property type="term" value="F:carbonate dehydratase activity"/>
    <property type="evidence" value="ECO:0007669"/>
    <property type="project" value="UniProtKB-EC"/>
</dbReference>
<feature type="region of interest" description="Disordered" evidence="1">
    <location>
        <begin position="1"/>
        <end position="175"/>
    </location>
</feature>
<dbReference type="EMBL" id="CADCSY010000058">
    <property type="protein sequence ID" value="CAA9233129.1"/>
    <property type="molecule type" value="Genomic_DNA"/>
</dbReference>
<accession>A0A6J4HT26</accession>
<feature type="compositionally biased region" description="Basic residues" evidence="1">
    <location>
        <begin position="51"/>
        <end position="69"/>
    </location>
</feature>
<feature type="compositionally biased region" description="Basic residues" evidence="1">
    <location>
        <begin position="20"/>
        <end position="33"/>
    </location>
</feature>
<feature type="compositionally biased region" description="Basic residues" evidence="1">
    <location>
        <begin position="117"/>
        <end position="137"/>
    </location>
</feature>
<feature type="compositionally biased region" description="Low complexity" evidence="1">
    <location>
        <begin position="152"/>
        <end position="164"/>
    </location>
</feature>